<evidence type="ECO:0000313" key="2">
    <source>
        <dbReference type="EMBL" id="QNN64691.1"/>
    </source>
</evidence>
<dbReference type="KEGG" id="srhi:H9L12_10490"/>
<dbReference type="Proteomes" id="UP000515955">
    <property type="component" value="Chromosome"/>
</dbReference>
<sequence length="174" mass="19480">MELLWTVFWPMAVGAAAIGAVAGVLFFGRHGVAPTRKRKQAIIAGGFVATLAIALLSSGPFGGADRFTGSDERRARDTMVHYEVGQVRARYQRSPLRRRFILAGPADEFQRTELVRIMEELPGVSEARWNRKPAFFPLPLVVEVCLLAIVGYLVGLILAYIVELRRRSHRYDRI</sequence>
<reference evidence="2 3" key="1">
    <citation type="submission" date="2020-08" db="EMBL/GenBank/DDBJ databases">
        <title>Genome sequence of Sphingomonas rhizophila KACC 19189T.</title>
        <authorList>
            <person name="Hyun D.-W."/>
            <person name="Bae J.-W."/>
        </authorList>
    </citation>
    <scope>NUCLEOTIDE SEQUENCE [LARGE SCALE GENOMIC DNA]</scope>
    <source>
        <strain evidence="2 3">KACC 19189</strain>
    </source>
</reference>
<keyword evidence="1" id="KW-0812">Transmembrane</keyword>
<dbReference type="AlphaFoldDB" id="A0A7G9SA16"/>
<name>A0A7G9SA16_9SPHN</name>
<gene>
    <name evidence="2" type="ORF">H9L12_10490</name>
</gene>
<keyword evidence="1" id="KW-0472">Membrane</keyword>
<dbReference type="RefSeq" id="WP_187541690.1">
    <property type="nucleotide sequence ID" value="NZ_CP060717.1"/>
</dbReference>
<accession>A0A7G9SA16</accession>
<evidence type="ECO:0000256" key="1">
    <source>
        <dbReference type="SAM" id="Phobius"/>
    </source>
</evidence>
<evidence type="ECO:0000313" key="3">
    <source>
        <dbReference type="Proteomes" id="UP000515955"/>
    </source>
</evidence>
<feature type="transmembrane region" description="Helical" evidence="1">
    <location>
        <begin position="40"/>
        <end position="61"/>
    </location>
</feature>
<dbReference type="EMBL" id="CP060717">
    <property type="protein sequence ID" value="QNN64691.1"/>
    <property type="molecule type" value="Genomic_DNA"/>
</dbReference>
<keyword evidence="1" id="KW-1133">Transmembrane helix</keyword>
<feature type="transmembrane region" description="Helical" evidence="1">
    <location>
        <begin position="6"/>
        <end position="28"/>
    </location>
</feature>
<proteinExistence type="predicted"/>
<protein>
    <submittedName>
        <fullName evidence="2">Uncharacterized protein</fullName>
    </submittedName>
</protein>
<keyword evidence="3" id="KW-1185">Reference proteome</keyword>
<organism evidence="2 3">
    <name type="scientific">Sphingomonas rhizophila</name>
    <dbReference type="NCBI Taxonomy" id="2071607"/>
    <lineage>
        <taxon>Bacteria</taxon>
        <taxon>Pseudomonadati</taxon>
        <taxon>Pseudomonadota</taxon>
        <taxon>Alphaproteobacteria</taxon>
        <taxon>Sphingomonadales</taxon>
        <taxon>Sphingomonadaceae</taxon>
        <taxon>Sphingomonas</taxon>
    </lineage>
</organism>
<feature type="transmembrane region" description="Helical" evidence="1">
    <location>
        <begin position="140"/>
        <end position="162"/>
    </location>
</feature>